<keyword evidence="5" id="KW-0812">Transmembrane</keyword>
<keyword evidence="5" id="KW-0472">Membrane</keyword>
<dbReference type="PANTHER" id="PTHR48043">
    <property type="entry name" value="EG:EG0003.4 PROTEIN-RELATED"/>
    <property type="match status" value="1"/>
</dbReference>
<dbReference type="InterPro" id="IPR050271">
    <property type="entry name" value="UDP-glycosyltransferase"/>
</dbReference>
<dbReference type="PROSITE" id="PS00375">
    <property type="entry name" value="UDPGT"/>
    <property type="match status" value="1"/>
</dbReference>
<feature type="transmembrane region" description="Helical" evidence="5">
    <location>
        <begin position="481"/>
        <end position="500"/>
    </location>
</feature>
<dbReference type="FunFam" id="3.40.50.2000:FF:000050">
    <property type="entry name" value="UDP-glucuronosyltransferase"/>
    <property type="match status" value="1"/>
</dbReference>
<dbReference type="KEGG" id="dqu:106747134"/>
<evidence type="ECO:0000256" key="3">
    <source>
        <dbReference type="ARBA" id="ARBA00022679"/>
    </source>
</evidence>
<evidence type="ECO:0000256" key="1">
    <source>
        <dbReference type="ARBA" id="ARBA00009995"/>
    </source>
</evidence>
<feature type="chain" id="PRO_5028523457" description="UDP-glucuronosyltransferase" evidence="5">
    <location>
        <begin position="21"/>
        <end position="527"/>
    </location>
</feature>
<dbReference type="CDD" id="cd03784">
    <property type="entry name" value="GT1_Gtf-like"/>
    <property type="match status" value="1"/>
</dbReference>
<dbReference type="RefSeq" id="XP_014479945.1">
    <property type="nucleotide sequence ID" value="XM_014624459.1"/>
</dbReference>
<dbReference type="OrthoDB" id="5835829at2759"/>
<evidence type="ECO:0000313" key="6">
    <source>
        <dbReference type="Proteomes" id="UP000515204"/>
    </source>
</evidence>
<dbReference type="Gene3D" id="3.40.50.2000">
    <property type="entry name" value="Glycogen Phosphorylase B"/>
    <property type="match status" value="2"/>
</dbReference>
<organism evidence="6 7">
    <name type="scientific">Dinoponera quadriceps</name>
    <name type="common">South American ant</name>
    <dbReference type="NCBI Taxonomy" id="609295"/>
    <lineage>
        <taxon>Eukaryota</taxon>
        <taxon>Metazoa</taxon>
        <taxon>Ecdysozoa</taxon>
        <taxon>Arthropoda</taxon>
        <taxon>Hexapoda</taxon>
        <taxon>Insecta</taxon>
        <taxon>Pterygota</taxon>
        <taxon>Neoptera</taxon>
        <taxon>Endopterygota</taxon>
        <taxon>Hymenoptera</taxon>
        <taxon>Apocrita</taxon>
        <taxon>Aculeata</taxon>
        <taxon>Formicoidea</taxon>
        <taxon>Formicidae</taxon>
        <taxon>Ponerinae</taxon>
        <taxon>Ponerini</taxon>
        <taxon>Dinoponera</taxon>
    </lineage>
</organism>
<sequence length="527" mass="60500">MKVLSTFLVILATCDHVTNGYRILGVFPFQGYSHWIMIEPLMEGLAQRGHQVDVISHFPRNKAVPNYMDISISGSMPKFENNINSTQIFTFNHFSIKDLIHVTGTMLCKLLAHPKIQNVIKNPPQDPPYDLVIVEVLVSPCFLAFGRHLNVPIVGLVNINFPDWLNKLHSDLFNPSYMPSFISPFGQQMNFKERMHNFFMAHLTFAEFLYLTSFQMEDVEKNFGIKNATVIDLHNDISLYLVDSHISLYGIKPLTPAVVDVGGLHIKNDNVTLSSEVQKWLDESKDGCVYFTFGSMIRIETFSKEIIEIFYTSFKKIAPVRVLMKVAKKEDLLPGLPDNVMTQSWFPQNAVLKHRNIRAFITHGGIKGTQEAIYFGVPMIGIPLFLDQYLNIVIYDKKKVAISLNSIHDVTEEKLTSALNSILKDPIYRKNVQKLSKLFVDRPMSALDTAIFWVEYVGRNGNILQSPIIRLYWWQRNLLDLYAFSLFVVIAVLLILRFILRKIKTFLFGSYMDIKKEIAEFTKKKNT</sequence>
<dbReference type="SUPFAM" id="SSF53756">
    <property type="entry name" value="UDP-Glycosyltransferase/glycogen phosphorylase"/>
    <property type="match status" value="1"/>
</dbReference>
<comment type="catalytic activity">
    <reaction evidence="5">
        <text>glucuronate acceptor + UDP-alpha-D-glucuronate = acceptor beta-D-glucuronoside + UDP + H(+)</text>
        <dbReference type="Rhea" id="RHEA:21032"/>
        <dbReference type="ChEBI" id="CHEBI:15378"/>
        <dbReference type="ChEBI" id="CHEBI:58052"/>
        <dbReference type="ChEBI" id="CHEBI:58223"/>
        <dbReference type="ChEBI" id="CHEBI:132367"/>
        <dbReference type="ChEBI" id="CHEBI:132368"/>
        <dbReference type="EC" id="2.4.1.17"/>
    </reaction>
</comment>
<dbReference type="PANTHER" id="PTHR48043:SF145">
    <property type="entry name" value="FI06409P-RELATED"/>
    <property type="match status" value="1"/>
</dbReference>
<dbReference type="Pfam" id="PF00201">
    <property type="entry name" value="UDPGT"/>
    <property type="match status" value="1"/>
</dbReference>
<comment type="similarity">
    <text evidence="1 4">Belongs to the UDP-glycosyltransferase family.</text>
</comment>
<dbReference type="InterPro" id="IPR002213">
    <property type="entry name" value="UDP_glucos_trans"/>
</dbReference>
<dbReference type="GO" id="GO:0016020">
    <property type="term" value="C:membrane"/>
    <property type="evidence" value="ECO:0007669"/>
    <property type="project" value="UniProtKB-SubCell"/>
</dbReference>
<dbReference type="Proteomes" id="UP000515204">
    <property type="component" value="Unplaced"/>
</dbReference>
<dbReference type="GO" id="GO:0015020">
    <property type="term" value="F:glucuronosyltransferase activity"/>
    <property type="evidence" value="ECO:0007669"/>
    <property type="project" value="UniProtKB-EC"/>
</dbReference>
<keyword evidence="2 4" id="KW-0328">Glycosyltransferase</keyword>
<evidence type="ECO:0000256" key="4">
    <source>
        <dbReference type="RuleBase" id="RU003718"/>
    </source>
</evidence>
<keyword evidence="5" id="KW-0732">Signal</keyword>
<accession>A0A6P3XNA2</accession>
<reference evidence="7" key="1">
    <citation type="submission" date="2025-08" db="UniProtKB">
        <authorList>
            <consortium name="RefSeq"/>
        </authorList>
    </citation>
    <scope>IDENTIFICATION</scope>
</reference>
<comment type="subcellular location">
    <subcellularLocation>
        <location evidence="5">Membrane</location>
        <topology evidence="5">Single-pass membrane protein</topology>
    </subcellularLocation>
</comment>
<keyword evidence="5" id="KW-1133">Transmembrane helix</keyword>
<evidence type="ECO:0000313" key="7">
    <source>
        <dbReference type="RefSeq" id="XP_014479945.1"/>
    </source>
</evidence>
<dbReference type="EC" id="2.4.1.17" evidence="5"/>
<gene>
    <name evidence="7" type="primary">LOC106747134</name>
</gene>
<feature type="signal peptide" evidence="5">
    <location>
        <begin position="1"/>
        <end position="20"/>
    </location>
</feature>
<dbReference type="AlphaFoldDB" id="A0A6P3XNA2"/>
<protein>
    <recommendedName>
        <fullName evidence="5">UDP-glucuronosyltransferase</fullName>
        <ecNumber evidence="5">2.4.1.17</ecNumber>
    </recommendedName>
</protein>
<keyword evidence="3 4" id="KW-0808">Transferase</keyword>
<name>A0A6P3XNA2_DINQU</name>
<keyword evidence="6" id="KW-1185">Reference proteome</keyword>
<proteinExistence type="inferred from homology"/>
<dbReference type="InterPro" id="IPR035595">
    <property type="entry name" value="UDP_glycos_trans_CS"/>
</dbReference>
<evidence type="ECO:0000256" key="5">
    <source>
        <dbReference type="RuleBase" id="RU362059"/>
    </source>
</evidence>
<evidence type="ECO:0000256" key="2">
    <source>
        <dbReference type="ARBA" id="ARBA00022676"/>
    </source>
</evidence>
<dbReference type="GeneID" id="106747134"/>